<dbReference type="PANTHER" id="PTHR24113:SF12">
    <property type="entry name" value="RAN GTPASE-ACTIVATING PROTEIN 1"/>
    <property type="match status" value="1"/>
</dbReference>
<keyword evidence="3" id="KW-0433">Leucine-rich repeat</keyword>
<dbReference type="Pfam" id="PF13516">
    <property type="entry name" value="LRR_6"/>
    <property type="match status" value="1"/>
</dbReference>
<dbReference type="InterPro" id="IPR001611">
    <property type="entry name" value="Leu-rich_rpt"/>
</dbReference>
<evidence type="ECO:0000256" key="2">
    <source>
        <dbReference type="ARBA" id="ARBA00022468"/>
    </source>
</evidence>
<evidence type="ECO:0000256" key="3">
    <source>
        <dbReference type="ARBA" id="ARBA00022614"/>
    </source>
</evidence>
<dbReference type="GO" id="GO:0005096">
    <property type="term" value="F:GTPase activator activity"/>
    <property type="evidence" value="ECO:0007669"/>
    <property type="project" value="UniProtKB-KW"/>
</dbReference>
<keyword evidence="6" id="KW-1185">Reference proteome</keyword>
<protein>
    <submittedName>
        <fullName evidence="5">Leucine Rich Repeat</fullName>
    </submittedName>
</protein>
<dbReference type="GO" id="GO:0031267">
    <property type="term" value="F:small GTPase binding"/>
    <property type="evidence" value="ECO:0007669"/>
    <property type="project" value="TreeGrafter"/>
</dbReference>
<accession>A0A830HCX4</accession>
<dbReference type="SUPFAM" id="SSF52047">
    <property type="entry name" value="RNI-like"/>
    <property type="match status" value="1"/>
</dbReference>
<evidence type="ECO:0000256" key="4">
    <source>
        <dbReference type="ARBA" id="ARBA00022737"/>
    </source>
</evidence>
<dbReference type="GO" id="GO:0005634">
    <property type="term" value="C:nucleus"/>
    <property type="evidence" value="ECO:0007669"/>
    <property type="project" value="TreeGrafter"/>
</dbReference>
<dbReference type="PANTHER" id="PTHR24113">
    <property type="entry name" value="RAN GTPASE-ACTIVATING PROTEIN 1"/>
    <property type="match status" value="1"/>
</dbReference>
<dbReference type="Proteomes" id="UP000660262">
    <property type="component" value="Unassembled WGS sequence"/>
</dbReference>
<organism evidence="5 6">
    <name type="scientific">Pycnococcus provasolii</name>
    <dbReference type="NCBI Taxonomy" id="41880"/>
    <lineage>
        <taxon>Eukaryota</taxon>
        <taxon>Viridiplantae</taxon>
        <taxon>Chlorophyta</taxon>
        <taxon>Pseudoscourfieldiophyceae</taxon>
        <taxon>Pseudoscourfieldiales</taxon>
        <taxon>Pycnococcaceae</taxon>
        <taxon>Pycnococcus</taxon>
    </lineage>
</organism>
<gene>
    <name evidence="5" type="ORF">PPROV_000218600</name>
</gene>
<dbReference type="AlphaFoldDB" id="A0A830HCX4"/>
<evidence type="ECO:0000313" key="5">
    <source>
        <dbReference type="EMBL" id="GHP03431.1"/>
    </source>
</evidence>
<evidence type="ECO:0000313" key="6">
    <source>
        <dbReference type="Proteomes" id="UP000660262"/>
    </source>
</evidence>
<evidence type="ECO:0000256" key="1">
    <source>
        <dbReference type="ARBA" id="ARBA00004430"/>
    </source>
</evidence>
<keyword evidence="4" id="KW-0677">Repeat</keyword>
<reference evidence="5" key="1">
    <citation type="submission" date="2020-10" db="EMBL/GenBank/DDBJ databases">
        <title>Unveiling of a novel bifunctional photoreceptor, Dualchrome1, isolated from a cosmopolitan green alga.</title>
        <authorList>
            <person name="Suzuki S."/>
            <person name="Kawachi M."/>
        </authorList>
    </citation>
    <scope>NUCLEOTIDE SEQUENCE</scope>
    <source>
        <strain evidence="5">NIES 2893</strain>
    </source>
</reference>
<dbReference type="GO" id="GO:0005829">
    <property type="term" value="C:cytosol"/>
    <property type="evidence" value="ECO:0007669"/>
    <property type="project" value="TreeGrafter"/>
</dbReference>
<name>A0A830HCX4_9CHLO</name>
<keyword evidence="2" id="KW-0343">GTPase activation</keyword>
<dbReference type="GO" id="GO:0005930">
    <property type="term" value="C:axoneme"/>
    <property type="evidence" value="ECO:0007669"/>
    <property type="project" value="UniProtKB-SubCell"/>
</dbReference>
<dbReference type="OrthoDB" id="184583at2759"/>
<dbReference type="EMBL" id="BNJQ01000005">
    <property type="protein sequence ID" value="GHP03431.1"/>
    <property type="molecule type" value="Genomic_DNA"/>
</dbReference>
<dbReference type="SMART" id="SM00368">
    <property type="entry name" value="LRR_RI"/>
    <property type="match status" value="5"/>
</dbReference>
<comment type="subcellular location">
    <subcellularLocation>
        <location evidence="1">Cytoplasm</location>
        <location evidence="1">Cytoskeleton</location>
        <location evidence="1">Cilium axoneme</location>
    </subcellularLocation>
</comment>
<sequence length="331" mass="36795">MVTATSMIIIKRSLQLFRRRRCPSSNSSPRRGKGWRIIDEGKTLDLNSHELDDYSWHQLVEEAEDRAAVDTLRQYHLFQPVMNIFSSIRKIDMHNHDAEVSVVGVRALERLARIGVLVNLKELHLRENTLTEAAAREIADTSERGGFSGITKLLLSNNNFKVHGVKHMARAIKNGAYTNLEELHFYDNSLDGDGLKALYEAMSGVDAFKHLKHLHLRGNGMANDSLKSLANAVENGALPQLERLHLCLVGVDVDGVQAIISAAENHGSFANLAILDIAYNCNAEAATVLGHAGVRGTFPRLHSLYLNCNGIPPRTWVELKQQALQNDIDII</sequence>
<dbReference type="GO" id="GO:0048471">
    <property type="term" value="C:perinuclear region of cytoplasm"/>
    <property type="evidence" value="ECO:0007669"/>
    <property type="project" value="TreeGrafter"/>
</dbReference>
<dbReference type="InterPro" id="IPR032675">
    <property type="entry name" value="LRR_dom_sf"/>
</dbReference>
<proteinExistence type="predicted"/>
<dbReference type="Gene3D" id="3.80.10.10">
    <property type="entry name" value="Ribonuclease Inhibitor"/>
    <property type="match status" value="1"/>
</dbReference>
<dbReference type="GO" id="GO:0006913">
    <property type="term" value="P:nucleocytoplasmic transport"/>
    <property type="evidence" value="ECO:0007669"/>
    <property type="project" value="TreeGrafter"/>
</dbReference>
<comment type="caution">
    <text evidence="5">The sequence shown here is derived from an EMBL/GenBank/DDBJ whole genome shotgun (WGS) entry which is preliminary data.</text>
</comment>
<dbReference type="InterPro" id="IPR027038">
    <property type="entry name" value="RanGap"/>
</dbReference>